<dbReference type="EMBL" id="JBDLNU010000002">
    <property type="protein sequence ID" value="MFM1727854.1"/>
    <property type="molecule type" value="Genomic_DNA"/>
</dbReference>
<keyword evidence="3" id="KW-1185">Reference proteome</keyword>
<protein>
    <submittedName>
        <fullName evidence="2">HD domain-containing protein</fullName>
    </submittedName>
</protein>
<dbReference type="SUPFAM" id="SSF109604">
    <property type="entry name" value="HD-domain/PDEase-like"/>
    <property type="match status" value="1"/>
</dbReference>
<proteinExistence type="predicted"/>
<dbReference type="InterPro" id="IPR006674">
    <property type="entry name" value="HD_domain"/>
</dbReference>
<dbReference type="RefSeq" id="WP_348604297.1">
    <property type="nucleotide sequence ID" value="NZ_CP157276.1"/>
</dbReference>
<evidence type="ECO:0000313" key="3">
    <source>
        <dbReference type="Proteomes" id="UP001629744"/>
    </source>
</evidence>
<dbReference type="Proteomes" id="UP001629744">
    <property type="component" value="Unassembled WGS sequence"/>
</dbReference>
<feature type="domain" description="HD" evidence="1">
    <location>
        <begin position="54"/>
        <end position="166"/>
    </location>
</feature>
<gene>
    <name evidence="2" type="ORF">ABEU19_001322</name>
</gene>
<name>A0ABW9FQH9_9NOCA</name>
<sequence length="249" mass="27019">METNSTGMTGLLGRDVRAHVPGAADVPHLIGMDAAHDRIWRRAEPHLRVRDNDSHTVYAFGIARALVDQVPGARPEIVLPAILLHDIGWSTVPEELVLEAIAPRPRHPELVRVHEIEGAAIARSILADLGTPDADIDEITAIIDGHDSRREATSPSDAVVKDADKLWRITPHGLATVGRWFGLAPSETLRLVGSRTHAHLCTEPARVMALAFAATASTDVSPHLRELSSATTNIPDTALYEHPTPRVQE</sequence>
<comment type="caution">
    <text evidence="2">The sequence shown here is derived from an EMBL/GenBank/DDBJ whole genome shotgun (WGS) entry which is preliminary data.</text>
</comment>
<dbReference type="Pfam" id="PF01966">
    <property type="entry name" value="HD"/>
    <property type="match status" value="1"/>
</dbReference>
<organism evidence="2 3">
    <name type="scientific">Prescottella soli</name>
    <dbReference type="NCBI Taxonomy" id="1543852"/>
    <lineage>
        <taxon>Bacteria</taxon>
        <taxon>Bacillati</taxon>
        <taxon>Actinomycetota</taxon>
        <taxon>Actinomycetes</taxon>
        <taxon>Mycobacteriales</taxon>
        <taxon>Nocardiaceae</taxon>
        <taxon>Prescottella</taxon>
    </lineage>
</organism>
<dbReference type="Gene3D" id="1.10.3210.10">
    <property type="entry name" value="Hypothetical protein af1432"/>
    <property type="match status" value="1"/>
</dbReference>
<accession>A0ABW9FQH9</accession>
<evidence type="ECO:0000259" key="1">
    <source>
        <dbReference type="Pfam" id="PF01966"/>
    </source>
</evidence>
<reference evidence="2 3" key="1">
    <citation type="submission" date="2023-11" db="EMBL/GenBank/DDBJ databases">
        <authorList>
            <person name="Val-Calvo J."/>
            <person name="Scortti M."/>
            <person name="Vazquez-Boland J."/>
        </authorList>
    </citation>
    <scope>NUCLEOTIDE SEQUENCE [LARGE SCALE GENOMIC DNA]</scope>
    <source>
        <strain evidence="2 3">DSM 46662</strain>
    </source>
</reference>
<evidence type="ECO:0000313" key="2">
    <source>
        <dbReference type="EMBL" id="MFM1727854.1"/>
    </source>
</evidence>